<dbReference type="PROSITE" id="PS51257">
    <property type="entry name" value="PROKAR_LIPOPROTEIN"/>
    <property type="match status" value="1"/>
</dbReference>
<evidence type="ECO:0000313" key="3">
    <source>
        <dbReference type="Proteomes" id="UP000050975"/>
    </source>
</evidence>
<reference evidence="2 3" key="1">
    <citation type="journal article" date="2015" name="Microbiome">
        <title>Genomic resolution of linkages in carbon, nitrogen, and sulfur cycling among widespread estuary sediment bacteria.</title>
        <authorList>
            <person name="Baker B.J."/>
            <person name="Lazar C.S."/>
            <person name="Teske A.P."/>
            <person name="Dick G.J."/>
        </authorList>
    </citation>
    <scope>NUCLEOTIDE SEQUENCE [LARGE SCALE GENOMIC DNA]</scope>
    <source>
        <strain evidence="2">SM1_77</strain>
    </source>
</reference>
<dbReference type="Proteomes" id="UP000050975">
    <property type="component" value="Unassembled WGS sequence"/>
</dbReference>
<dbReference type="AlphaFoldDB" id="A0A0S8JY85"/>
<dbReference type="EMBL" id="LJVE01000063">
    <property type="protein sequence ID" value="KPL14163.1"/>
    <property type="molecule type" value="Genomic_DNA"/>
</dbReference>
<evidence type="ECO:0000313" key="2">
    <source>
        <dbReference type="EMBL" id="KPL14163.1"/>
    </source>
</evidence>
<comment type="caution">
    <text evidence="2">The sequence shown here is derived from an EMBL/GenBank/DDBJ whole genome shotgun (WGS) entry which is preliminary data.</text>
</comment>
<keyword evidence="1" id="KW-0732">Signal</keyword>
<feature type="signal peptide" evidence="1">
    <location>
        <begin position="1"/>
        <end position="20"/>
    </location>
</feature>
<protein>
    <submittedName>
        <fullName evidence="2">Uncharacterized protein</fullName>
    </submittedName>
</protein>
<proteinExistence type="predicted"/>
<organism evidence="2 3">
    <name type="scientific">candidate division WOR_3 bacterium SM1_77</name>
    <dbReference type="NCBI Taxonomy" id="1703778"/>
    <lineage>
        <taxon>Bacteria</taxon>
        <taxon>Bacteria division WOR-3</taxon>
    </lineage>
</organism>
<feature type="chain" id="PRO_5006649334" evidence="1">
    <location>
        <begin position="21"/>
        <end position="163"/>
    </location>
</feature>
<sequence length="163" mass="18394">MKKFMALALLVVIFLACDYAKESLELKPDIEVTWINPVAWVTFPGDTIDAAMIEEIHFVARNSIDSYLKEFTLEYYHDDTVLFFGPSDPIAIYGKIEGIVSPAIVDTFVLLGVPVPLGPARDYLGPNEAARVLLRFVAFDELFEETDTTDVWFGIWMLPTQPE</sequence>
<accession>A0A0S8JY85</accession>
<gene>
    <name evidence="2" type="ORF">AMJ74_03930</name>
</gene>
<evidence type="ECO:0000256" key="1">
    <source>
        <dbReference type="SAM" id="SignalP"/>
    </source>
</evidence>
<name>A0A0S8JY85_UNCW3</name>